<protein>
    <submittedName>
        <fullName evidence="2">(Mediterranean fruit fly) hypothetical protein</fullName>
    </submittedName>
</protein>
<evidence type="ECO:0000313" key="2">
    <source>
        <dbReference type="EMBL" id="CAD7006548.1"/>
    </source>
</evidence>
<sequence length="189" mass="19703">MFRSRATLFICFVLAYTHAVAAGYLEPPHLFNSPPNAVAFAAPVPCDSPTLDGYGAAAFAKPLLFAAYPPANYAPSVPQINYAAPPASFVKYAAQPHIKATAGLPVTTTFTTAVGYTAPQVAFASQNNPAAFVAPAPSYAAPVSYAKPPAFLGPTSYAAPTLLAAQPFLRKFRIPFSTGGNVYAQAAAW</sequence>
<dbReference type="KEGG" id="ccat:101454451"/>
<name>A0A811V7M5_CERCA</name>
<dbReference type="AlphaFoldDB" id="A0A811V7M5"/>
<dbReference type="EMBL" id="CAJHJT010000034">
    <property type="protein sequence ID" value="CAD7006548.1"/>
    <property type="molecule type" value="Genomic_DNA"/>
</dbReference>
<dbReference type="Proteomes" id="UP000606786">
    <property type="component" value="Unassembled WGS sequence"/>
</dbReference>
<evidence type="ECO:0000256" key="1">
    <source>
        <dbReference type="SAM" id="SignalP"/>
    </source>
</evidence>
<keyword evidence="1" id="KW-0732">Signal</keyword>
<reference evidence="2" key="1">
    <citation type="submission" date="2020-11" db="EMBL/GenBank/DDBJ databases">
        <authorList>
            <person name="Whitehead M."/>
        </authorList>
    </citation>
    <scope>NUCLEOTIDE SEQUENCE</scope>
    <source>
        <strain evidence="2">EGII</strain>
    </source>
</reference>
<dbReference type="OrthoDB" id="8037066at2759"/>
<gene>
    <name evidence="2" type="ORF">CCAP1982_LOCUS14862</name>
</gene>
<feature type="signal peptide" evidence="1">
    <location>
        <begin position="1"/>
        <end position="22"/>
    </location>
</feature>
<organism evidence="2 3">
    <name type="scientific">Ceratitis capitata</name>
    <name type="common">Mediterranean fruit fly</name>
    <name type="synonym">Tephritis capitata</name>
    <dbReference type="NCBI Taxonomy" id="7213"/>
    <lineage>
        <taxon>Eukaryota</taxon>
        <taxon>Metazoa</taxon>
        <taxon>Ecdysozoa</taxon>
        <taxon>Arthropoda</taxon>
        <taxon>Hexapoda</taxon>
        <taxon>Insecta</taxon>
        <taxon>Pterygota</taxon>
        <taxon>Neoptera</taxon>
        <taxon>Endopterygota</taxon>
        <taxon>Diptera</taxon>
        <taxon>Brachycera</taxon>
        <taxon>Muscomorpha</taxon>
        <taxon>Tephritoidea</taxon>
        <taxon>Tephritidae</taxon>
        <taxon>Ceratitis</taxon>
        <taxon>Ceratitis</taxon>
    </lineage>
</organism>
<comment type="caution">
    <text evidence="2">The sequence shown here is derived from an EMBL/GenBank/DDBJ whole genome shotgun (WGS) entry which is preliminary data.</text>
</comment>
<proteinExistence type="predicted"/>
<evidence type="ECO:0000313" key="3">
    <source>
        <dbReference type="Proteomes" id="UP000606786"/>
    </source>
</evidence>
<keyword evidence="3" id="KW-1185">Reference proteome</keyword>
<accession>A0A811V7M5</accession>
<feature type="chain" id="PRO_5032539538" evidence="1">
    <location>
        <begin position="23"/>
        <end position="189"/>
    </location>
</feature>